<dbReference type="EMBL" id="JACAQA010000027">
    <property type="protein sequence ID" value="NWB88293.1"/>
    <property type="molecule type" value="Genomic_DNA"/>
</dbReference>
<dbReference type="EMBL" id="JACAPU010000015">
    <property type="protein sequence ID" value="NWB47735.1"/>
    <property type="molecule type" value="Genomic_DNA"/>
</dbReference>
<name>A0A7Y7WE56_9PSED</name>
<dbReference type="Proteomes" id="UP000582981">
    <property type="component" value="Unassembled WGS sequence"/>
</dbReference>
<evidence type="ECO:0000313" key="3">
    <source>
        <dbReference type="Proteomes" id="UP000522864"/>
    </source>
</evidence>
<dbReference type="Proteomes" id="UP000522864">
    <property type="component" value="Unassembled WGS sequence"/>
</dbReference>
<sequence length="85" mass="9262">MYYQDGPVLPTDSEGGSALVIARYPNKDAAAAIYNFGKGTVSLVGPHPEANQEWYSREGLKNPDGVNLDLAEDLVVATMRHEIKE</sequence>
<accession>A0A7Y7WE56</accession>
<evidence type="ECO:0000313" key="4">
    <source>
        <dbReference type="Proteomes" id="UP000582981"/>
    </source>
</evidence>
<evidence type="ECO:0000313" key="1">
    <source>
        <dbReference type="EMBL" id="NWB47735.1"/>
    </source>
</evidence>
<dbReference type="RefSeq" id="WP_177103305.1">
    <property type="nucleotide sequence ID" value="NZ_JACAPU010000015.1"/>
</dbReference>
<proteinExistence type="predicted"/>
<organism evidence="1 4">
    <name type="scientific">Pseudomonas gingeri</name>
    <dbReference type="NCBI Taxonomy" id="117681"/>
    <lineage>
        <taxon>Bacteria</taxon>
        <taxon>Pseudomonadati</taxon>
        <taxon>Pseudomonadota</taxon>
        <taxon>Gammaproteobacteria</taxon>
        <taxon>Pseudomonadales</taxon>
        <taxon>Pseudomonadaceae</taxon>
        <taxon>Pseudomonas</taxon>
    </lineage>
</organism>
<comment type="caution">
    <text evidence="1">The sequence shown here is derived from an EMBL/GenBank/DDBJ whole genome shotgun (WGS) entry which is preliminary data.</text>
</comment>
<dbReference type="AlphaFoldDB" id="A0A7Y7WE56"/>
<reference evidence="3 4" key="1">
    <citation type="submission" date="2020-04" db="EMBL/GenBank/DDBJ databases">
        <title>Molecular characterization of pseudomonads from Agaricus bisporus reveal novel blotch 2 pathogens in Western Europe.</title>
        <authorList>
            <person name="Taparia T."/>
            <person name="Krijger M."/>
            <person name="Haynes E."/>
            <person name="Elpinstone J.G."/>
            <person name="Noble R."/>
            <person name="Van Der Wolf J."/>
        </authorList>
    </citation>
    <scope>NUCLEOTIDE SEQUENCE [LARGE SCALE GENOMIC DNA]</scope>
    <source>
        <strain evidence="1 4">F1001</strain>
        <strain evidence="2 3">G9001</strain>
    </source>
</reference>
<protein>
    <submittedName>
        <fullName evidence="1">Uncharacterized protein</fullName>
    </submittedName>
</protein>
<gene>
    <name evidence="1" type="ORF">HX829_14675</name>
    <name evidence="2" type="ORF">HX830_25820</name>
</gene>
<evidence type="ECO:0000313" key="2">
    <source>
        <dbReference type="EMBL" id="NWB88293.1"/>
    </source>
</evidence>